<organism evidence="1 2">
    <name type="scientific">Agrocybe chaxingu</name>
    <dbReference type="NCBI Taxonomy" id="84603"/>
    <lineage>
        <taxon>Eukaryota</taxon>
        <taxon>Fungi</taxon>
        <taxon>Dikarya</taxon>
        <taxon>Basidiomycota</taxon>
        <taxon>Agaricomycotina</taxon>
        <taxon>Agaricomycetes</taxon>
        <taxon>Agaricomycetidae</taxon>
        <taxon>Agaricales</taxon>
        <taxon>Agaricineae</taxon>
        <taxon>Strophariaceae</taxon>
        <taxon>Agrocybe</taxon>
    </lineage>
</organism>
<gene>
    <name evidence="1" type="ORF">NLJ89_g3089</name>
</gene>
<evidence type="ECO:0000313" key="2">
    <source>
        <dbReference type="Proteomes" id="UP001148786"/>
    </source>
</evidence>
<reference evidence="1" key="1">
    <citation type="submission" date="2022-07" db="EMBL/GenBank/DDBJ databases">
        <title>Genome Sequence of Agrocybe chaxingu.</title>
        <authorList>
            <person name="Buettner E."/>
        </authorList>
    </citation>
    <scope>NUCLEOTIDE SEQUENCE</scope>
    <source>
        <strain evidence="1">MP-N11</strain>
    </source>
</reference>
<evidence type="ECO:0000313" key="1">
    <source>
        <dbReference type="EMBL" id="KAJ3513188.1"/>
    </source>
</evidence>
<dbReference type="EMBL" id="JANKHO010000212">
    <property type="protein sequence ID" value="KAJ3513188.1"/>
    <property type="molecule type" value="Genomic_DNA"/>
</dbReference>
<sequence length="170" mass="19898">MGRRRLYHTDEERKAANRLKSKRYYDIAKDDINKRRRKRYNKKKSTGSLNHLNKTPQQIDSLTTGVDTCLAPYAFVNSICKNFLANRDKDEIHKQTIALGKFRKSIQKYQDLILQECGIGDQWSEVEGVRKQICETLSLVEEVFCYALVDWDEVRRLHAEKGLVYQALAK</sequence>
<accession>A0A9W8K5K2</accession>
<dbReference type="Proteomes" id="UP001148786">
    <property type="component" value="Unassembled WGS sequence"/>
</dbReference>
<keyword evidence="2" id="KW-1185">Reference proteome</keyword>
<name>A0A9W8K5K2_9AGAR</name>
<protein>
    <submittedName>
        <fullName evidence="1">Uncharacterized protein</fullName>
    </submittedName>
</protein>
<dbReference type="OrthoDB" id="2654423at2759"/>
<comment type="caution">
    <text evidence="1">The sequence shown here is derived from an EMBL/GenBank/DDBJ whole genome shotgun (WGS) entry which is preliminary data.</text>
</comment>
<dbReference type="AlphaFoldDB" id="A0A9W8K5K2"/>
<proteinExistence type="predicted"/>